<evidence type="ECO:0000313" key="1">
    <source>
        <dbReference type="EMBL" id="NEU76947.1"/>
    </source>
</evidence>
<dbReference type="EMBL" id="JTCM02000143">
    <property type="protein sequence ID" value="NEU76947.1"/>
    <property type="molecule type" value="Genomic_DNA"/>
</dbReference>
<comment type="caution">
    <text evidence="1">The sequence shown here is derived from an EMBL/GenBank/DDBJ whole genome shotgun (WGS) entry which is preliminary data.</text>
</comment>
<reference evidence="1 2" key="1">
    <citation type="journal article" date="2015" name="Genome Announc.">
        <title>Draft Genome Sequence of Cyanobacterium Hassallia byssoidea Strain VB512170, Isolated from Monuments in India.</title>
        <authorList>
            <person name="Singh D."/>
            <person name="Chandrababunaidu M.M."/>
            <person name="Panda A."/>
            <person name="Sen D."/>
            <person name="Bhattacharyya S."/>
            <person name="Adhikary S.P."/>
            <person name="Tripathy S."/>
        </authorList>
    </citation>
    <scope>NUCLEOTIDE SEQUENCE [LARGE SCALE GENOMIC DNA]</scope>
    <source>
        <strain evidence="1 2">VB512170</strain>
    </source>
</reference>
<organism evidence="1 2">
    <name type="scientific">Hassallia byssoidea VB512170</name>
    <dbReference type="NCBI Taxonomy" id="1304833"/>
    <lineage>
        <taxon>Bacteria</taxon>
        <taxon>Bacillati</taxon>
        <taxon>Cyanobacteriota</taxon>
        <taxon>Cyanophyceae</taxon>
        <taxon>Nostocales</taxon>
        <taxon>Tolypothrichaceae</taxon>
        <taxon>Hassallia</taxon>
    </lineage>
</organism>
<protein>
    <submittedName>
        <fullName evidence="1">Uncharacterized protein</fullName>
    </submittedName>
</protein>
<keyword evidence="2" id="KW-1185">Reference proteome</keyword>
<sequence>MTLNPDSWQFKWYQRFQAERPTPDTYKPISSIEVPVVFDSSLIAVLATSNTAPTTWITAGWLNQRIPSGIINQIYPDADFVQNRRIILGRVTLLELPKITSNFSINYVVPRWFVDINLTFWQYTEETASVSSLDSLEEIKDILSNIQKVLDRIRRE</sequence>
<dbReference type="RefSeq" id="WP_052325257.1">
    <property type="nucleotide sequence ID" value="NZ_JTCM02000143.1"/>
</dbReference>
<accession>A0A846HHF7</accession>
<gene>
    <name evidence="1" type="ORF">PI95_031740</name>
</gene>
<dbReference type="Proteomes" id="UP000031549">
    <property type="component" value="Unassembled WGS sequence"/>
</dbReference>
<evidence type="ECO:0000313" key="2">
    <source>
        <dbReference type="Proteomes" id="UP000031549"/>
    </source>
</evidence>
<dbReference type="AlphaFoldDB" id="A0A846HHF7"/>
<name>A0A846HHF7_9CYAN</name>
<proteinExistence type="predicted"/>